<feature type="domain" description="Glycosyltransferase 2-like" evidence="1">
    <location>
        <begin position="81"/>
        <end position="240"/>
    </location>
</feature>
<evidence type="ECO:0000313" key="3">
    <source>
        <dbReference type="Proteomes" id="UP000547444"/>
    </source>
</evidence>
<keyword evidence="2" id="KW-0808">Transferase</keyword>
<protein>
    <submittedName>
        <fullName evidence="2">Glycosyltransferase involved in cell wall biosynthesis</fullName>
    </submittedName>
</protein>
<dbReference type="Gene3D" id="3.90.550.10">
    <property type="entry name" value="Spore Coat Polysaccharide Biosynthesis Protein SpsA, Chain A"/>
    <property type="match status" value="1"/>
</dbReference>
<accession>A0A7X5ZF84</accession>
<dbReference type="PANTHER" id="PTHR22916">
    <property type="entry name" value="GLYCOSYLTRANSFERASE"/>
    <property type="match status" value="1"/>
</dbReference>
<dbReference type="CDD" id="cd00761">
    <property type="entry name" value="Glyco_tranf_GTA_type"/>
    <property type="match status" value="1"/>
</dbReference>
<evidence type="ECO:0000259" key="1">
    <source>
        <dbReference type="Pfam" id="PF00535"/>
    </source>
</evidence>
<dbReference type="PANTHER" id="PTHR22916:SF3">
    <property type="entry name" value="UDP-GLCNAC:BETAGAL BETA-1,3-N-ACETYLGLUCOSAMINYLTRANSFERASE-LIKE PROTEIN 1"/>
    <property type="match status" value="1"/>
</dbReference>
<dbReference type="GO" id="GO:0016758">
    <property type="term" value="F:hexosyltransferase activity"/>
    <property type="evidence" value="ECO:0007669"/>
    <property type="project" value="UniProtKB-ARBA"/>
</dbReference>
<dbReference type="RefSeq" id="WP_167163263.1">
    <property type="nucleotide sequence ID" value="NZ_JAANOW010000003.1"/>
</dbReference>
<name>A0A7X5ZF84_9MYCO</name>
<dbReference type="SUPFAM" id="SSF53448">
    <property type="entry name" value="Nucleotide-diphospho-sugar transferases"/>
    <property type="match status" value="1"/>
</dbReference>
<proteinExistence type="predicted"/>
<dbReference type="AlphaFoldDB" id="A0A7X5ZF84"/>
<sequence length="392" mass="43573">MRDKVFRRVARSTRSELAATFAADAYETLLSAGFAAKKFMRGSGDAGAVLDPESCISTVRPRAVPRCHPDLVPGPDDLDASIIVPAYNAESHVKECLDSAVAQATNYRYEILVVDDGSGDGTPAIVDGYRDHKDVTVIRTVNAGVATARNHAIAVARGKYLLFLDSDDRLATNSVELLVGAAEREQADIVQGGYDVIDTAGGVIEHVRYEACSQPRLDERTTRTSGYPWGKAIRRTLFEKVRFPDGMDFEDTIFALVIFPLCGRYVALSESVYDYRDNPCGITRKLVGRQSALDAYWLVPLLLEQRERLAMPVDANLFNKVQNQFGQLLWARLSGQDSRIKQATFLAACAVVNDLRSRVEMTSEALEYPNLDFIFREYRYDLWSYAGRCGLQ</sequence>
<dbReference type="InterPro" id="IPR029044">
    <property type="entry name" value="Nucleotide-diphossugar_trans"/>
</dbReference>
<dbReference type="InterPro" id="IPR001173">
    <property type="entry name" value="Glyco_trans_2-like"/>
</dbReference>
<reference evidence="2 3" key="1">
    <citation type="submission" date="2020-03" db="EMBL/GenBank/DDBJ databases">
        <title>Sequencing the genomes of 1000 actinobacteria strains.</title>
        <authorList>
            <person name="Klenk H.-P."/>
        </authorList>
    </citation>
    <scope>NUCLEOTIDE SEQUENCE [LARGE SCALE GENOMIC DNA]</scope>
    <source>
        <strain evidence="2 3">DSM 44556</strain>
    </source>
</reference>
<dbReference type="Proteomes" id="UP000547444">
    <property type="component" value="Unassembled WGS sequence"/>
</dbReference>
<evidence type="ECO:0000313" key="2">
    <source>
        <dbReference type="EMBL" id="NIH97873.1"/>
    </source>
</evidence>
<dbReference type="EMBL" id="JAANOW010000003">
    <property type="protein sequence ID" value="NIH97873.1"/>
    <property type="molecule type" value="Genomic_DNA"/>
</dbReference>
<gene>
    <name evidence="2" type="ORF">FHU31_004879</name>
</gene>
<comment type="caution">
    <text evidence="2">The sequence shown here is derived from an EMBL/GenBank/DDBJ whole genome shotgun (WGS) entry which is preliminary data.</text>
</comment>
<keyword evidence="3" id="KW-1185">Reference proteome</keyword>
<dbReference type="Pfam" id="PF00535">
    <property type="entry name" value="Glycos_transf_2"/>
    <property type="match status" value="1"/>
</dbReference>
<organism evidence="2 3">
    <name type="scientific">Mycolicibacterium fluoranthenivorans</name>
    <dbReference type="NCBI Taxonomy" id="258505"/>
    <lineage>
        <taxon>Bacteria</taxon>
        <taxon>Bacillati</taxon>
        <taxon>Actinomycetota</taxon>
        <taxon>Actinomycetes</taxon>
        <taxon>Mycobacteriales</taxon>
        <taxon>Mycobacteriaceae</taxon>
        <taxon>Mycolicibacterium</taxon>
    </lineage>
</organism>